<dbReference type="OrthoDB" id="9804026at2"/>
<dbReference type="GO" id="GO:0008080">
    <property type="term" value="F:N-acetyltransferase activity"/>
    <property type="evidence" value="ECO:0007669"/>
    <property type="project" value="InterPro"/>
</dbReference>
<dbReference type="Gene3D" id="3.40.630.30">
    <property type="match status" value="1"/>
</dbReference>
<dbReference type="PROSITE" id="PS51186">
    <property type="entry name" value="GNAT"/>
    <property type="match status" value="1"/>
</dbReference>
<proteinExistence type="predicted"/>
<accession>A0A239EYA1</accession>
<dbReference type="InterPro" id="IPR000182">
    <property type="entry name" value="GNAT_dom"/>
</dbReference>
<dbReference type="CDD" id="cd04301">
    <property type="entry name" value="NAT_SF"/>
    <property type="match status" value="1"/>
</dbReference>
<keyword evidence="1 3" id="KW-0808">Transferase</keyword>
<evidence type="ECO:0000259" key="2">
    <source>
        <dbReference type="PROSITE" id="PS51186"/>
    </source>
</evidence>
<dbReference type="Proteomes" id="UP000198426">
    <property type="component" value="Unassembled WGS sequence"/>
</dbReference>
<dbReference type="PANTHER" id="PTHR13947">
    <property type="entry name" value="GNAT FAMILY N-ACETYLTRANSFERASE"/>
    <property type="match status" value="1"/>
</dbReference>
<name>A0A239EYA1_9RHOB</name>
<gene>
    <name evidence="3" type="ORF">SAMN05421757_102397</name>
</gene>
<evidence type="ECO:0000313" key="4">
    <source>
        <dbReference type="Proteomes" id="UP000198426"/>
    </source>
</evidence>
<feature type="domain" description="N-acetyltransferase" evidence="2">
    <location>
        <begin position="1"/>
        <end position="137"/>
    </location>
</feature>
<dbReference type="EMBL" id="FZOY01000002">
    <property type="protein sequence ID" value="SNS49599.1"/>
    <property type="molecule type" value="Genomic_DNA"/>
</dbReference>
<dbReference type="Pfam" id="PF00583">
    <property type="entry name" value="Acetyltransf_1"/>
    <property type="match status" value="1"/>
</dbReference>
<dbReference type="AlphaFoldDB" id="A0A239EYA1"/>
<dbReference type="InterPro" id="IPR050769">
    <property type="entry name" value="NAT_camello-type"/>
</dbReference>
<keyword evidence="4" id="KW-1185">Reference proteome</keyword>
<dbReference type="SUPFAM" id="SSF55729">
    <property type="entry name" value="Acyl-CoA N-acyltransferases (Nat)"/>
    <property type="match status" value="1"/>
</dbReference>
<sequence length="137" mass="14911">MTPVHLAELHARCFETPRPWSAMEFAQLLDSERVFLCSDDAGFALGRVVADEVELLTLAVAPEARRNGVGRELVARFEATASSRGACSAFLEVSAENAPAIALYETSGYLRGGLRRSYYAAPDGRRIDALLFSKSLT</sequence>
<dbReference type="InterPro" id="IPR016181">
    <property type="entry name" value="Acyl_CoA_acyltransferase"/>
</dbReference>
<protein>
    <submittedName>
        <fullName evidence="3">Ribosomal-protein-alanine N-acetyltransferase</fullName>
    </submittedName>
</protein>
<reference evidence="3 4" key="1">
    <citation type="submission" date="2017-06" db="EMBL/GenBank/DDBJ databases">
        <authorList>
            <person name="Kim H.J."/>
            <person name="Triplett B.A."/>
        </authorList>
    </citation>
    <scope>NUCLEOTIDE SEQUENCE [LARGE SCALE GENOMIC DNA]</scope>
    <source>
        <strain evidence="3 4">DSM 29339</strain>
    </source>
</reference>
<dbReference type="PANTHER" id="PTHR13947:SF37">
    <property type="entry name" value="LD18367P"/>
    <property type="match status" value="1"/>
</dbReference>
<evidence type="ECO:0000313" key="3">
    <source>
        <dbReference type="EMBL" id="SNS49599.1"/>
    </source>
</evidence>
<evidence type="ECO:0000256" key="1">
    <source>
        <dbReference type="ARBA" id="ARBA00022679"/>
    </source>
</evidence>
<organism evidence="3 4">
    <name type="scientific">Tropicimonas sediminicola</name>
    <dbReference type="NCBI Taxonomy" id="1031541"/>
    <lineage>
        <taxon>Bacteria</taxon>
        <taxon>Pseudomonadati</taxon>
        <taxon>Pseudomonadota</taxon>
        <taxon>Alphaproteobacteria</taxon>
        <taxon>Rhodobacterales</taxon>
        <taxon>Roseobacteraceae</taxon>
        <taxon>Tropicimonas</taxon>
    </lineage>
</organism>
<dbReference type="RefSeq" id="WP_089232133.1">
    <property type="nucleotide sequence ID" value="NZ_FZOY01000002.1"/>
</dbReference>